<organism evidence="1 4">
    <name type="scientific">Meloidogyne incognita</name>
    <name type="common">Southern root-knot nematode worm</name>
    <name type="synonym">Oxyuris incognita</name>
    <dbReference type="NCBI Taxonomy" id="6306"/>
    <lineage>
        <taxon>Eukaryota</taxon>
        <taxon>Metazoa</taxon>
        <taxon>Ecdysozoa</taxon>
        <taxon>Nematoda</taxon>
        <taxon>Chromadorea</taxon>
        <taxon>Rhabditida</taxon>
        <taxon>Tylenchina</taxon>
        <taxon>Tylenchomorpha</taxon>
        <taxon>Tylenchoidea</taxon>
        <taxon>Meloidogynidae</taxon>
        <taxon>Meloidogyninae</taxon>
        <taxon>Meloidogyne</taxon>
        <taxon>Meloidogyne incognita group</taxon>
    </lineage>
</organism>
<protein>
    <submittedName>
        <fullName evidence="2 3">Candidate secreted effector</fullName>
    </submittedName>
</protein>
<evidence type="ECO:0000313" key="4">
    <source>
        <dbReference type="WBParaSite" id="Minc3s11303g44788"/>
    </source>
</evidence>
<dbReference type="Proteomes" id="UP000887563">
    <property type="component" value="Unplaced"/>
</dbReference>
<reference evidence="2 3" key="1">
    <citation type="submission" date="2022-11" db="UniProtKB">
        <authorList>
            <consortium name="WormBaseParasite"/>
        </authorList>
    </citation>
    <scope>IDENTIFICATION</scope>
</reference>
<evidence type="ECO:0000313" key="3">
    <source>
        <dbReference type="WBParaSite" id="Minc3s10445g44099"/>
    </source>
</evidence>
<dbReference type="AlphaFoldDB" id="A0A914P343"/>
<proteinExistence type="predicted"/>
<evidence type="ECO:0000313" key="2">
    <source>
        <dbReference type="WBParaSite" id="Minc3s01818g26508"/>
    </source>
</evidence>
<name>A0A914P343_MELIC</name>
<sequence length="51" mass="5773">MLKRLSLHPSKYRFLLTLPQAISASVSICTSFVQYSANASSKLNCWWHSSI</sequence>
<accession>A0A914P343</accession>
<dbReference type="WBParaSite" id="Minc3s10445g44099">
    <property type="protein sequence ID" value="Minc3s10445g44099"/>
    <property type="gene ID" value="Minc3s10445g44099"/>
</dbReference>
<keyword evidence="1" id="KW-1185">Reference proteome</keyword>
<evidence type="ECO:0000313" key="1">
    <source>
        <dbReference type="Proteomes" id="UP000887563"/>
    </source>
</evidence>
<dbReference type="WBParaSite" id="Minc3s11303g44788">
    <property type="protein sequence ID" value="Minc3s11303g44788"/>
    <property type="gene ID" value="Minc3s11303g44788"/>
</dbReference>
<dbReference type="WBParaSite" id="Minc3s01818g26508">
    <property type="protein sequence ID" value="Minc3s01818g26508"/>
    <property type="gene ID" value="Minc3s01818g26508"/>
</dbReference>